<name>A0A328AJW7_9CAUL</name>
<dbReference type="Proteomes" id="UP000249254">
    <property type="component" value="Unassembled WGS sequence"/>
</dbReference>
<feature type="compositionally biased region" description="Low complexity" evidence="1">
    <location>
        <begin position="85"/>
        <end position="101"/>
    </location>
</feature>
<evidence type="ECO:0000259" key="2">
    <source>
        <dbReference type="Pfam" id="PF09834"/>
    </source>
</evidence>
<accession>A0A328AJW7</accession>
<comment type="caution">
    <text evidence="3">The sequence shown here is derived from an EMBL/GenBank/DDBJ whole genome shotgun (WGS) entry which is preliminary data.</text>
</comment>
<dbReference type="OrthoDB" id="197461at2"/>
<dbReference type="RefSeq" id="WP_111528456.1">
    <property type="nucleotide sequence ID" value="NZ_JBHRSG010000004.1"/>
</dbReference>
<protein>
    <submittedName>
        <fullName evidence="3">DUF2061 domain-containing protein</fullName>
    </submittedName>
</protein>
<keyword evidence="4" id="KW-1185">Reference proteome</keyword>
<dbReference type="AlphaFoldDB" id="A0A328AJW7"/>
<evidence type="ECO:0000313" key="3">
    <source>
        <dbReference type="EMBL" id="RAK54705.1"/>
    </source>
</evidence>
<dbReference type="Pfam" id="PF09834">
    <property type="entry name" value="DUF2061"/>
    <property type="match status" value="1"/>
</dbReference>
<sequence>MFLRAPEAHSRSFVKAVSWRVLGSIDTFVISYFITGKLVFAASIASVETFTKIMLFYFHEQAWARVRWGRSDQVLAAEDAKSETAHAPAATPAASAEQAGALVVEPA</sequence>
<dbReference type="InterPro" id="IPR018638">
    <property type="entry name" value="DUF2061_membrane"/>
</dbReference>
<proteinExistence type="predicted"/>
<feature type="region of interest" description="Disordered" evidence="1">
    <location>
        <begin position="83"/>
        <end position="107"/>
    </location>
</feature>
<gene>
    <name evidence="3" type="ORF">DJ017_09300</name>
</gene>
<evidence type="ECO:0000313" key="4">
    <source>
        <dbReference type="Proteomes" id="UP000249254"/>
    </source>
</evidence>
<evidence type="ECO:0000256" key="1">
    <source>
        <dbReference type="SAM" id="MobiDB-lite"/>
    </source>
</evidence>
<organism evidence="3 4">
    <name type="scientific">Phenylobacterium soli</name>
    <dbReference type="NCBI Taxonomy" id="2170551"/>
    <lineage>
        <taxon>Bacteria</taxon>
        <taxon>Pseudomonadati</taxon>
        <taxon>Pseudomonadota</taxon>
        <taxon>Alphaproteobacteria</taxon>
        <taxon>Caulobacterales</taxon>
        <taxon>Caulobacteraceae</taxon>
        <taxon>Phenylobacterium</taxon>
    </lineage>
</organism>
<feature type="domain" description="DUF2061" evidence="2">
    <location>
        <begin position="14"/>
        <end position="64"/>
    </location>
</feature>
<reference evidence="4" key="1">
    <citation type="submission" date="2018-05" db="EMBL/GenBank/DDBJ databases">
        <authorList>
            <person name="Li X."/>
        </authorList>
    </citation>
    <scope>NUCLEOTIDE SEQUENCE [LARGE SCALE GENOMIC DNA]</scope>
    <source>
        <strain evidence="4">LX32</strain>
    </source>
</reference>
<dbReference type="EMBL" id="QFYQ01000001">
    <property type="protein sequence ID" value="RAK54705.1"/>
    <property type="molecule type" value="Genomic_DNA"/>
</dbReference>